<evidence type="ECO:0000313" key="10">
    <source>
        <dbReference type="EMBL" id="KMW23740.1"/>
    </source>
</evidence>
<feature type="binding site" evidence="7">
    <location>
        <position position="528"/>
    </location>
    <ligand>
        <name>substrate</name>
    </ligand>
</feature>
<comment type="similarity">
    <text evidence="5">Belongs to the glycosyl hydrolase.</text>
</comment>
<dbReference type="Pfam" id="PF16874">
    <property type="entry name" value="Glyco_hydro_36C"/>
    <property type="match status" value="1"/>
</dbReference>
<dbReference type="PATRIC" id="fig|742734.4.peg.1013"/>
<feature type="binding site" evidence="7">
    <location>
        <position position="445"/>
    </location>
    <ligand>
        <name>substrate</name>
    </ligand>
</feature>
<dbReference type="GeneID" id="93165732"/>
<comment type="catalytic activity">
    <reaction evidence="1 5">
        <text>Hydrolysis of terminal, non-reducing alpha-D-galactose residues in alpha-D-galactosides, including galactose oligosaccharides, galactomannans and galactolipids.</text>
        <dbReference type="EC" id="3.2.1.22"/>
    </reaction>
</comment>
<dbReference type="Gene3D" id="2.60.40.1180">
    <property type="entry name" value="Golgi alpha-mannosidase II"/>
    <property type="match status" value="1"/>
</dbReference>
<dbReference type="InterPro" id="IPR002252">
    <property type="entry name" value="Glyco_hydro_36"/>
</dbReference>
<evidence type="ECO:0000256" key="4">
    <source>
        <dbReference type="ARBA" id="ARBA00023295"/>
    </source>
</evidence>
<dbReference type="Pfam" id="PF02065">
    <property type="entry name" value="Melibiase"/>
    <property type="match status" value="1"/>
</dbReference>
<dbReference type="PANTHER" id="PTHR43053:SF3">
    <property type="entry name" value="ALPHA-GALACTOSIDASE C-RELATED"/>
    <property type="match status" value="1"/>
</dbReference>
<organism evidence="10 11">
    <name type="scientific">[Clostridium] citroniae WAL-19142</name>
    <dbReference type="NCBI Taxonomy" id="742734"/>
    <lineage>
        <taxon>Bacteria</taxon>
        <taxon>Bacillati</taxon>
        <taxon>Bacillota</taxon>
        <taxon>Clostridia</taxon>
        <taxon>Lachnospirales</taxon>
        <taxon>Lachnospiraceae</taxon>
        <taxon>Enterocloster</taxon>
    </lineage>
</organism>
<keyword evidence="3 5" id="KW-0378">Hydrolase</keyword>
<feature type="binding site" evidence="7">
    <location>
        <begin position="368"/>
        <end position="369"/>
    </location>
    <ligand>
        <name>substrate</name>
    </ligand>
</feature>
<evidence type="ECO:0000256" key="7">
    <source>
        <dbReference type="PIRSR" id="PIRSR005536-2"/>
    </source>
</evidence>
<dbReference type="InterPro" id="IPR031704">
    <property type="entry name" value="Glyco_hydro_36_N"/>
</dbReference>
<dbReference type="FunFam" id="3.20.20.70:FF:000118">
    <property type="entry name" value="Alpha-galactosidase"/>
    <property type="match status" value="1"/>
</dbReference>
<dbReference type="InterPro" id="IPR038417">
    <property type="entry name" value="Alpga-gal_N_sf"/>
</dbReference>
<dbReference type="Proteomes" id="UP000037392">
    <property type="component" value="Unassembled WGS sequence"/>
</dbReference>
<dbReference type="Gene3D" id="3.20.20.70">
    <property type="entry name" value="Aldolase class I"/>
    <property type="match status" value="1"/>
</dbReference>
<proteinExistence type="inferred from homology"/>
<dbReference type="OrthoDB" id="9758822at2"/>
<dbReference type="InterPro" id="IPR031705">
    <property type="entry name" value="Glyco_hydro_36_C"/>
</dbReference>
<evidence type="ECO:0000256" key="3">
    <source>
        <dbReference type="ARBA" id="ARBA00022801"/>
    </source>
</evidence>
<dbReference type="GO" id="GO:0016052">
    <property type="term" value="P:carbohydrate catabolic process"/>
    <property type="evidence" value="ECO:0007669"/>
    <property type="project" value="InterPro"/>
</dbReference>
<dbReference type="InterPro" id="IPR013780">
    <property type="entry name" value="Glyco_hydro_b"/>
</dbReference>
<feature type="binding site" evidence="7">
    <location>
        <position position="201"/>
    </location>
    <ligand>
        <name>substrate</name>
    </ligand>
</feature>
<evidence type="ECO:0000256" key="1">
    <source>
        <dbReference type="ARBA" id="ARBA00001255"/>
    </source>
</evidence>
<dbReference type="EMBL" id="ADLK01000005">
    <property type="protein sequence ID" value="KMW23740.1"/>
    <property type="molecule type" value="Genomic_DNA"/>
</dbReference>
<dbReference type="RefSeq" id="WP_048929336.1">
    <property type="nucleotide sequence ID" value="NZ_KQ235876.1"/>
</dbReference>
<feature type="domain" description="Glycosyl hydrolase family 36 N-terminal" evidence="9">
    <location>
        <begin position="30"/>
        <end position="287"/>
    </location>
</feature>
<dbReference type="InterPro" id="IPR050985">
    <property type="entry name" value="Alpha-glycosidase_related"/>
</dbReference>
<dbReference type="PANTHER" id="PTHR43053">
    <property type="entry name" value="GLYCOSIDASE FAMILY 31"/>
    <property type="match status" value="1"/>
</dbReference>
<dbReference type="PRINTS" id="PR00743">
    <property type="entry name" value="GLHYDRLASE36"/>
</dbReference>
<dbReference type="Pfam" id="PF16875">
    <property type="entry name" value="Glyco_hydro_36N"/>
    <property type="match status" value="1"/>
</dbReference>
<feature type="domain" description="Glycosyl hydrolase family 36 C-terminal" evidence="8">
    <location>
        <begin position="652"/>
        <end position="747"/>
    </location>
</feature>
<dbReference type="CDD" id="cd14791">
    <property type="entry name" value="GH36"/>
    <property type="match status" value="1"/>
</dbReference>
<feature type="binding site" evidence="7">
    <location>
        <position position="550"/>
    </location>
    <ligand>
        <name>substrate</name>
    </ligand>
</feature>
<dbReference type="InterPro" id="IPR013785">
    <property type="entry name" value="Aldolase_TIM"/>
</dbReference>
<evidence type="ECO:0000256" key="5">
    <source>
        <dbReference type="PIRNR" id="PIRNR005536"/>
    </source>
</evidence>
<evidence type="ECO:0000256" key="2">
    <source>
        <dbReference type="ARBA" id="ARBA00012755"/>
    </source>
</evidence>
<dbReference type="InterPro" id="IPR017853">
    <property type="entry name" value="GH"/>
</dbReference>
<comment type="caution">
    <text evidence="10">The sequence shown here is derived from an EMBL/GenBank/DDBJ whole genome shotgun (WGS) entry which is preliminary data.</text>
</comment>
<gene>
    <name evidence="10" type="ORF">HMPREF9470_00956</name>
</gene>
<sequence>MAKIIYNTSTREFHLCNQRISYILSVLENGQLGQLYFGKKLTHRDSFAHFIQMRTQSHTAYVYENDFLFSLDTIRQEYPSYGTTDFREPAYQIEQGNGSRITGFAYKSHEIYSGKKKLNGLPAVYTEDDQEAVTLDVILEDPLIQVQLILSYTIFEDYDVVCRNAKFVNHGCRTVKLNRAMSLSIDLYDDDFEMIQLDGAWSRERHIVRRKLVGGIQSVSSARGASSMDHNPFIALKRPWATEQSGEVYGFCLIYSGNFLAQVEVDRYETARVMMGINPFEFSWMLETGEEFQTPEGVMVYSCEGLNGMSQNFHSLFTKRLVRGPWREKERPILLNNWEATFFKFDEKKILDIAEKARHLGAELFVLDDGWFGKRDDAGSSLGDWYSDLNKLPDGVEGLSKKIAELGLEFGLWFEPEMINKNSELYQNHGEWVIRVPERPMSQGRNQYVLDFSNPEVVDHIYNMMHKVLSNSKISYIKWDMNRNITEAYGATLGAEKQGEFFHRYILGVYDLYEKLIQSFPDILFESCASGGGRFDAGMLYYAPQCWASDDTDAVERIKIQYGTSMVYPLSSIGAHVSAVPNHQVKRMTSIGFRANVAFFGAFGYELDPNQMTEAEQSAVMEQIQFYKKYRNVFQYGRFYRLKDPFENQGDAAWMVVSEDRKTAIVSCYKVLATPNPKLKKVLLRGLDPQMMYVCAETGRSYYGDELMNMGMLTDMEFTGSSVRKKEVTKKNSGSDMGDFTSQMYVLECRAQGN</sequence>
<keyword evidence="4 5" id="KW-0326">Glycosidase</keyword>
<feature type="binding site" evidence="7">
    <location>
        <begin position="478"/>
        <end position="482"/>
    </location>
    <ligand>
        <name>substrate</name>
    </ligand>
</feature>
<evidence type="ECO:0000256" key="6">
    <source>
        <dbReference type="PIRSR" id="PIRSR005536-1"/>
    </source>
</evidence>
<dbReference type="SUPFAM" id="SSF51445">
    <property type="entry name" value="(Trans)glycosidases"/>
    <property type="match status" value="1"/>
</dbReference>
<feature type="active site" description="Nucleophile" evidence="6">
    <location>
        <position position="480"/>
    </location>
</feature>
<accession>A0A0J9F665</accession>
<dbReference type="AlphaFoldDB" id="A0A0J9F665"/>
<dbReference type="GO" id="GO:0004557">
    <property type="term" value="F:alpha-galactosidase activity"/>
    <property type="evidence" value="ECO:0007669"/>
    <property type="project" value="UniProtKB-UniRule"/>
</dbReference>
<evidence type="ECO:0000259" key="8">
    <source>
        <dbReference type="Pfam" id="PF16874"/>
    </source>
</evidence>
<name>A0A0J9F665_9FIRM</name>
<reference evidence="10 11" key="1">
    <citation type="submission" date="2011-04" db="EMBL/GenBank/DDBJ databases">
        <title>The Genome Sequence of Clostridium citroniae WAL-19142.</title>
        <authorList>
            <consortium name="The Broad Institute Genome Sequencing Platform"/>
            <person name="Earl A."/>
            <person name="Ward D."/>
            <person name="Feldgarden M."/>
            <person name="Gevers D."/>
            <person name="Warren Y.A."/>
            <person name="Tyrrell K.L."/>
            <person name="Citron D.M."/>
            <person name="Goldstein E.J."/>
            <person name="Daigneault M."/>
            <person name="Allen-Vercoe E."/>
            <person name="Young S.K."/>
            <person name="Zeng Q."/>
            <person name="Gargeya S."/>
            <person name="Fitzgerald M."/>
            <person name="Haas B."/>
            <person name="Abouelleil A."/>
            <person name="Alvarado L."/>
            <person name="Arachchi H.M."/>
            <person name="Berlin A."/>
            <person name="Brown A."/>
            <person name="Chapman S.B."/>
            <person name="Chen Z."/>
            <person name="Dunbar C."/>
            <person name="Freedman E."/>
            <person name="Gearin G."/>
            <person name="Gellesch M."/>
            <person name="Goldberg J."/>
            <person name="Griggs A."/>
            <person name="Gujja S."/>
            <person name="Heilman E.R."/>
            <person name="Heiman D."/>
            <person name="Howarth C."/>
            <person name="Larson L."/>
            <person name="Lui A."/>
            <person name="MacDonald P.J."/>
            <person name="Mehta T."/>
            <person name="Montmayeur A."/>
            <person name="Murphy C."/>
            <person name="Neiman D."/>
            <person name="Pearson M."/>
            <person name="Priest M."/>
            <person name="Roberts A."/>
            <person name="Saif S."/>
            <person name="Shea T."/>
            <person name="Shenoy N."/>
            <person name="Sisk P."/>
            <person name="Stolte C."/>
            <person name="Sykes S."/>
            <person name="White J."/>
            <person name="Yandava C."/>
            <person name="Wortman J."/>
            <person name="Nusbaum C."/>
            <person name="Birren B."/>
        </authorList>
    </citation>
    <scope>NUCLEOTIDE SEQUENCE [LARGE SCALE GENOMIC DNA]</scope>
    <source>
        <strain evidence="10 11">WAL-19142</strain>
    </source>
</reference>
<dbReference type="PIRSF" id="PIRSF005536">
    <property type="entry name" value="Agal"/>
    <property type="match status" value="1"/>
</dbReference>
<evidence type="ECO:0000259" key="9">
    <source>
        <dbReference type="Pfam" id="PF16875"/>
    </source>
</evidence>
<dbReference type="Gene3D" id="2.70.98.60">
    <property type="entry name" value="alpha-galactosidase from lactobacil brevis"/>
    <property type="match status" value="1"/>
</dbReference>
<dbReference type="EC" id="3.2.1.22" evidence="2 5"/>
<evidence type="ECO:0000313" key="11">
    <source>
        <dbReference type="Proteomes" id="UP000037392"/>
    </source>
</evidence>
<protein>
    <recommendedName>
        <fullName evidence="2 5">Alpha-galactosidase</fullName>
        <ecNumber evidence="2 5">3.2.1.22</ecNumber>
    </recommendedName>
</protein>
<feature type="active site" description="Proton donor" evidence="6">
    <location>
        <position position="550"/>
    </location>
</feature>